<evidence type="ECO:0000313" key="1">
    <source>
        <dbReference type="EMBL" id="MBM7839469.1"/>
    </source>
</evidence>
<gene>
    <name evidence="1" type="ORF">JOC54_002749</name>
</gene>
<evidence type="ECO:0000313" key="2">
    <source>
        <dbReference type="Proteomes" id="UP001179280"/>
    </source>
</evidence>
<name>A0ABS2SYG0_9BACI</name>
<protein>
    <submittedName>
        <fullName evidence="1">Uncharacterized protein</fullName>
    </submittedName>
</protein>
<dbReference type="RefSeq" id="WP_204466711.1">
    <property type="nucleotide sequence ID" value="NZ_JAFBCV010000008.1"/>
</dbReference>
<dbReference type="EMBL" id="JAFBCV010000008">
    <property type="protein sequence ID" value="MBM7839469.1"/>
    <property type="molecule type" value="Genomic_DNA"/>
</dbReference>
<comment type="caution">
    <text evidence="1">The sequence shown here is derived from an EMBL/GenBank/DDBJ whole genome shotgun (WGS) entry which is preliminary data.</text>
</comment>
<sequence>MWNLLSYSFFDAQSHSPFKYNFTFQFTFDEDLSDAETIHSTMCTYIQKYLPGIRTNNPVKGTTDQFTLLDDHSTEVGLLRVNTINDFTSKKFVCQVQSLVDRI</sequence>
<dbReference type="Proteomes" id="UP001179280">
    <property type="component" value="Unassembled WGS sequence"/>
</dbReference>
<organism evidence="1 2">
    <name type="scientific">Shouchella xiaoxiensis</name>
    <dbReference type="NCBI Taxonomy" id="766895"/>
    <lineage>
        <taxon>Bacteria</taxon>
        <taxon>Bacillati</taxon>
        <taxon>Bacillota</taxon>
        <taxon>Bacilli</taxon>
        <taxon>Bacillales</taxon>
        <taxon>Bacillaceae</taxon>
        <taxon>Shouchella</taxon>
    </lineage>
</organism>
<accession>A0ABS2SYG0</accession>
<reference evidence="1" key="1">
    <citation type="submission" date="2021-01" db="EMBL/GenBank/DDBJ databases">
        <title>Genomic Encyclopedia of Type Strains, Phase IV (KMG-IV): sequencing the most valuable type-strain genomes for metagenomic binning, comparative biology and taxonomic classification.</title>
        <authorList>
            <person name="Goeker M."/>
        </authorList>
    </citation>
    <scope>NUCLEOTIDE SEQUENCE</scope>
    <source>
        <strain evidence="1">DSM 21943</strain>
    </source>
</reference>
<proteinExistence type="predicted"/>
<keyword evidence="2" id="KW-1185">Reference proteome</keyword>